<gene>
    <name evidence="2" type="ordered locus">YPK_0688</name>
</gene>
<sequence>MMNFMTKAYVTAQVKAQAFAQDNRGSIIEYVMIIALAGVFIGLAKPELTDIITDTVAKTKAAIAP</sequence>
<dbReference type="RefSeq" id="WP_012303562.1">
    <property type="nucleotide sequence ID" value="NZ_CP009792.1"/>
</dbReference>
<keyword evidence="1" id="KW-0812">Transmembrane</keyword>
<keyword evidence="1" id="KW-1133">Transmembrane helix</keyword>
<proteinExistence type="predicted"/>
<protein>
    <recommendedName>
        <fullName evidence="3">Flp/Fap pilin component</fullName>
    </recommendedName>
</protein>
<keyword evidence="1" id="KW-0472">Membrane</keyword>
<name>A0A0H3AXY8_YERPY</name>
<dbReference type="KEGG" id="ypy:YPK_0688"/>
<dbReference type="EMBL" id="CP000950">
    <property type="protein sequence ID" value="ACA66989.1"/>
    <property type="molecule type" value="Genomic_DNA"/>
</dbReference>
<dbReference type="AlphaFoldDB" id="A0A0H3AXY8"/>
<dbReference type="PATRIC" id="fig|502800.11.peg.1306"/>
<organism evidence="2">
    <name type="scientific">Yersinia pseudotuberculosis serotype O:3 (strain YPIII)</name>
    <dbReference type="NCBI Taxonomy" id="502800"/>
    <lineage>
        <taxon>Bacteria</taxon>
        <taxon>Pseudomonadati</taxon>
        <taxon>Pseudomonadota</taxon>
        <taxon>Gammaproteobacteria</taxon>
        <taxon>Enterobacterales</taxon>
        <taxon>Yersiniaceae</taxon>
        <taxon>Yersinia</taxon>
    </lineage>
</organism>
<evidence type="ECO:0008006" key="3">
    <source>
        <dbReference type="Google" id="ProtNLM"/>
    </source>
</evidence>
<accession>A0A0H3AXY8</accession>
<feature type="transmembrane region" description="Helical" evidence="1">
    <location>
        <begin position="27"/>
        <end position="44"/>
    </location>
</feature>
<evidence type="ECO:0000313" key="2">
    <source>
        <dbReference type="EMBL" id="ACA66989.1"/>
    </source>
</evidence>
<evidence type="ECO:0000256" key="1">
    <source>
        <dbReference type="SAM" id="Phobius"/>
    </source>
</evidence>
<reference evidence="2" key="1">
    <citation type="submission" date="2008-02" db="EMBL/GenBank/DDBJ databases">
        <title>Complete sequence of Yersinia pseudotuberculosis YPIII.</title>
        <authorList>
            <consortium name="US DOE Joint Genome Institute"/>
            <person name="Challacombe J.F."/>
            <person name="Bruce D."/>
            <person name="Detter J.C."/>
            <person name="Green L."/>
            <person name="Land M."/>
            <person name="Munk C."/>
            <person name="Lindler L.E."/>
            <person name="Nikolich M.P."/>
            <person name="Brettin T."/>
        </authorList>
    </citation>
    <scope>NUCLEOTIDE SEQUENCE</scope>
    <source>
        <strain evidence="2">YPIII</strain>
    </source>
</reference>